<evidence type="ECO:0000256" key="4">
    <source>
        <dbReference type="ARBA" id="ARBA00022798"/>
    </source>
</evidence>
<dbReference type="PANTHER" id="PTHR43620">
    <property type="entry name" value="GLYCEROPHOSPHORYL DIESTER PHOSPHODIESTERASE"/>
    <property type="match status" value="1"/>
</dbReference>
<feature type="domain" description="GP-PDE" evidence="7">
    <location>
        <begin position="10"/>
        <end position="330"/>
    </location>
</feature>
<reference evidence="8 9" key="1">
    <citation type="submission" date="2008-07" db="EMBL/GenBank/DDBJ databases">
        <authorList>
            <person name="Tandeau de Marsac N."/>
            <person name="Ferriera S."/>
            <person name="Johnson J."/>
            <person name="Kravitz S."/>
            <person name="Beeson K."/>
            <person name="Sutton G."/>
            <person name="Rogers Y.-H."/>
            <person name="Friedman R."/>
            <person name="Frazier M."/>
            <person name="Venter J.C."/>
        </authorList>
    </citation>
    <scope>NUCLEOTIDE SEQUENCE [LARGE SCALE GENOMIC DNA]</scope>
    <source>
        <strain evidence="8 9">PCC 7420</strain>
    </source>
</reference>
<dbReference type="InterPro" id="IPR017946">
    <property type="entry name" value="PLC-like_Pdiesterase_TIM-brl"/>
</dbReference>
<comment type="catalytic activity">
    <reaction evidence="6">
        <text>a sn-glycero-3-phosphodiester + H2O = an alcohol + sn-glycerol 3-phosphate + H(+)</text>
        <dbReference type="Rhea" id="RHEA:12969"/>
        <dbReference type="ChEBI" id="CHEBI:15377"/>
        <dbReference type="ChEBI" id="CHEBI:15378"/>
        <dbReference type="ChEBI" id="CHEBI:30879"/>
        <dbReference type="ChEBI" id="CHEBI:57597"/>
        <dbReference type="ChEBI" id="CHEBI:83408"/>
        <dbReference type="EC" id="3.1.4.46"/>
    </reaction>
</comment>
<dbReference type="OrthoDB" id="384721at2"/>
<evidence type="ECO:0000256" key="2">
    <source>
        <dbReference type="ARBA" id="ARBA00012247"/>
    </source>
</evidence>
<dbReference type="AlphaFoldDB" id="B4VJY0"/>
<dbReference type="InterPro" id="IPR030395">
    <property type="entry name" value="GP_PDE_dom"/>
</dbReference>
<gene>
    <name evidence="8" type="ORF">MC7420_3175</name>
</gene>
<dbReference type="EMBL" id="DS989843">
    <property type="protein sequence ID" value="EDX77851.1"/>
    <property type="molecule type" value="Genomic_DNA"/>
</dbReference>
<accession>B4VJY0</accession>
<dbReference type="GO" id="GO:0008889">
    <property type="term" value="F:glycerophosphodiester phosphodiesterase activity"/>
    <property type="evidence" value="ECO:0007669"/>
    <property type="project" value="UniProtKB-EC"/>
</dbReference>
<keyword evidence="3" id="KW-0732">Signal</keyword>
<dbReference type="CDD" id="cd08602">
    <property type="entry name" value="GDPD_ScGlpQ1_like"/>
    <property type="match status" value="1"/>
</dbReference>
<name>B4VJY0_9CYAN</name>
<dbReference type="GO" id="GO:0006071">
    <property type="term" value="P:glycerol metabolic process"/>
    <property type="evidence" value="ECO:0007669"/>
    <property type="project" value="UniProtKB-KW"/>
</dbReference>
<dbReference type="RefSeq" id="WP_006099112.1">
    <property type="nucleotide sequence ID" value="NZ_DS989843.1"/>
</dbReference>
<dbReference type="PROSITE" id="PS51704">
    <property type="entry name" value="GP_PDE"/>
    <property type="match status" value="1"/>
</dbReference>
<dbReference type="Pfam" id="PF03009">
    <property type="entry name" value="GDPD"/>
    <property type="match status" value="1"/>
</dbReference>
<proteinExistence type="inferred from homology"/>
<dbReference type="Gene3D" id="3.20.20.190">
    <property type="entry name" value="Phosphatidylinositol (PI) phosphodiesterase"/>
    <property type="match status" value="1"/>
</dbReference>
<comment type="similarity">
    <text evidence="1">Belongs to the glycerophosphoryl diester phosphodiesterase family.</text>
</comment>
<dbReference type="SUPFAM" id="SSF51695">
    <property type="entry name" value="PLC-like phosphodiesterases"/>
    <property type="match status" value="1"/>
</dbReference>
<keyword evidence="4" id="KW-0319">Glycerol metabolism</keyword>
<evidence type="ECO:0000313" key="9">
    <source>
        <dbReference type="Proteomes" id="UP000003835"/>
    </source>
</evidence>
<evidence type="ECO:0000259" key="7">
    <source>
        <dbReference type="PROSITE" id="PS51704"/>
    </source>
</evidence>
<sequence>MRSHDQNSCPLVIAHRGASGYRPEHTLAAYELAIQMGADYIEPDLVMTQDGVLVARHENEISGTTDVATRPEFRDRQTTKMIDGQTVTGWFTEDFTLAELKTLRVKERLPHLRSTEFDGLFDIPTLVDIIELVQRQSAATGRMIGIYPETKHPTYFTAIGLSLEEPLVNILNQYGLCDRTSPVFIQSFETANLKALKQITDVSLVQLVNDIGQPYDFIAHPQHHDNNNRTYRDLVTPQGLGEIADYADAIGVNKRLIVPTGADGYLLPPTSLLDDAHAQGLQVHGWTFRNEEVFLAPDYQGNPELEYQQFYRLGIDGLFSDFPDTALHVEKN</sequence>
<dbReference type="GO" id="GO:0042597">
    <property type="term" value="C:periplasmic space"/>
    <property type="evidence" value="ECO:0007669"/>
    <property type="project" value="TreeGrafter"/>
</dbReference>
<dbReference type="eggNOG" id="COG0584">
    <property type="taxonomic scope" value="Bacteria"/>
</dbReference>
<keyword evidence="5" id="KW-0378">Hydrolase</keyword>
<evidence type="ECO:0000256" key="5">
    <source>
        <dbReference type="ARBA" id="ARBA00022801"/>
    </source>
</evidence>
<evidence type="ECO:0000256" key="6">
    <source>
        <dbReference type="ARBA" id="ARBA00047512"/>
    </source>
</evidence>
<dbReference type="STRING" id="118168.MC7420_3175"/>
<organism evidence="8 9">
    <name type="scientific">Coleofasciculus chthonoplastes PCC 7420</name>
    <dbReference type="NCBI Taxonomy" id="118168"/>
    <lineage>
        <taxon>Bacteria</taxon>
        <taxon>Bacillati</taxon>
        <taxon>Cyanobacteriota</taxon>
        <taxon>Cyanophyceae</taxon>
        <taxon>Coleofasciculales</taxon>
        <taxon>Coleofasciculaceae</taxon>
        <taxon>Coleofasciculus</taxon>
    </lineage>
</organism>
<dbReference type="Proteomes" id="UP000003835">
    <property type="component" value="Unassembled WGS sequence"/>
</dbReference>
<evidence type="ECO:0000256" key="3">
    <source>
        <dbReference type="ARBA" id="ARBA00022729"/>
    </source>
</evidence>
<dbReference type="GO" id="GO:0006629">
    <property type="term" value="P:lipid metabolic process"/>
    <property type="evidence" value="ECO:0007669"/>
    <property type="project" value="InterPro"/>
</dbReference>
<dbReference type="PANTHER" id="PTHR43620:SF7">
    <property type="entry name" value="GLYCEROPHOSPHODIESTER PHOSPHODIESTERASE GDPD5-RELATED"/>
    <property type="match status" value="1"/>
</dbReference>
<evidence type="ECO:0000256" key="1">
    <source>
        <dbReference type="ARBA" id="ARBA00007277"/>
    </source>
</evidence>
<dbReference type="EC" id="3.1.4.46" evidence="2"/>
<keyword evidence="9" id="KW-1185">Reference proteome</keyword>
<dbReference type="HOGENOM" id="CLU_030226_0_0_3"/>
<evidence type="ECO:0000313" key="8">
    <source>
        <dbReference type="EMBL" id="EDX77851.1"/>
    </source>
</evidence>
<protein>
    <recommendedName>
        <fullName evidence="2">glycerophosphodiester phosphodiesterase</fullName>
        <ecNumber evidence="2">3.1.4.46</ecNumber>
    </recommendedName>
</protein>